<evidence type="ECO:0000256" key="2">
    <source>
        <dbReference type="SAM" id="Phobius"/>
    </source>
</evidence>
<reference evidence="3" key="1">
    <citation type="submission" date="2024-10" db="EMBL/GenBank/DDBJ databases">
        <authorList>
            <person name="Ryan C."/>
        </authorList>
    </citation>
    <scope>NUCLEOTIDE SEQUENCE [LARGE SCALE GENOMIC DNA]</scope>
</reference>
<protein>
    <submittedName>
        <fullName evidence="3">Uncharacterized protein</fullName>
    </submittedName>
</protein>
<feature type="compositionally biased region" description="Basic and acidic residues" evidence="1">
    <location>
        <begin position="166"/>
        <end position="175"/>
    </location>
</feature>
<gene>
    <name evidence="3" type="ORF">URODEC1_LOCUS123927</name>
</gene>
<evidence type="ECO:0000256" key="1">
    <source>
        <dbReference type="SAM" id="MobiDB-lite"/>
    </source>
</evidence>
<dbReference type="EMBL" id="CAXIPR030003980">
    <property type="protein sequence ID" value="CAM0150886.1"/>
    <property type="molecule type" value="Genomic_DNA"/>
</dbReference>
<feature type="compositionally biased region" description="Basic and acidic residues" evidence="1">
    <location>
        <begin position="141"/>
        <end position="150"/>
    </location>
</feature>
<organism evidence="3 4">
    <name type="scientific">Urochloa decumbens</name>
    <dbReference type="NCBI Taxonomy" id="240449"/>
    <lineage>
        <taxon>Eukaryota</taxon>
        <taxon>Viridiplantae</taxon>
        <taxon>Streptophyta</taxon>
        <taxon>Embryophyta</taxon>
        <taxon>Tracheophyta</taxon>
        <taxon>Spermatophyta</taxon>
        <taxon>Magnoliopsida</taxon>
        <taxon>Liliopsida</taxon>
        <taxon>Poales</taxon>
        <taxon>Poaceae</taxon>
        <taxon>PACMAD clade</taxon>
        <taxon>Panicoideae</taxon>
        <taxon>Panicodae</taxon>
        <taxon>Paniceae</taxon>
        <taxon>Melinidinae</taxon>
        <taxon>Urochloa</taxon>
    </lineage>
</organism>
<proteinExistence type="predicted"/>
<feature type="transmembrane region" description="Helical" evidence="2">
    <location>
        <begin position="43"/>
        <end position="64"/>
    </location>
</feature>
<accession>A0ABC9HB55</accession>
<keyword evidence="2" id="KW-1133">Transmembrane helix</keyword>
<evidence type="ECO:0000313" key="3">
    <source>
        <dbReference type="EMBL" id="CAM0150886.1"/>
    </source>
</evidence>
<name>A0ABC9HB55_9POAL</name>
<feature type="compositionally biased region" description="Low complexity" evidence="1">
    <location>
        <begin position="178"/>
        <end position="190"/>
    </location>
</feature>
<feature type="region of interest" description="Disordered" evidence="1">
    <location>
        <begin position="141"/>
        <end position="211"/>
    </location>
</feature>
<dbReference type="PANTHER" id="PTHR35463">
    <property type="entry name" value="TRANSMEMBRANE PROTEIN"/>
    <property type="match status" value="1"/>
</dbReference>
<sequence length="211" mass="20589">MSESESMADVDARAAAAATGGDAARARSLAEGGHQPPAVKGGATVSVSVVLLAVLVASVAALLVSSVPRAGDDGVVGEGAVGKAMQGAGAGEAAAGKPAEPVEHAVGDIGAGAGGTPGFNSRLDALRTWARLAWMKLRRPRSDEPRRYGEDGGAGSAGSVAGAAKRSFEMGKETVEQAAATAARATGDAVEATKEKVKGAAASPSAGESEL</sequence>
<dbReference type="Proteomes" id="UP001497457">
    <property type="component" value="Unassembled WGS sequence"/>
</dbReference>
<dbReference type="AlphaFoldDB" id="A0ABC9HB55"/>
<keyword evidence="2" id="KW-0812">Transmembrane</keyword>
<evidence type="ECO:0000313" key="4">
    <source>
        <dbReference type="Proteomes" id="UP001497457"/>
    </source>
</evidence>
<keyword evidence="4" id="KW-1185">Reference proteome</keyword>
<comment type="caution">
    <text evidence="3">The sequence shown here is derived from an EMBL/GenBank/DDBJ whole genome shotgun (WGS) entry which is preliminary data.</text>
</comment>
<feature type="compositionally biased region" description="Low complexity" evidence="1">
    <location>
        <begin position="199"/>
        <end position="211"/>
    </location>
</feature>
<keyword evidence="2" id="KW-0472">Membrane</keyword>
<dbReference type="PANTHER" id="PTHR35463:SF10">
    <property type="entry name" value="TRANSMEMBRANE PROTEIN"/>
    <property type="match status" value="1"/>
</dbReference>